<feature type="region of interest" description="Disordered" evidence="1">
    <location>
        <begin position="1"/>
        <end position="72"/>
    </location>
</feature>
<dbReference type="Proteomes" id="UP000688947">
    <property type="component" value="Unassembled WGS sequence"/>
</dbReference>
<sequence length="72" mass="8351">GRNHLGPKRSYRTSLPRRSVIPPKARRHWTPTSRRARNPDKRRVGSRRSSRSVRRGAQRRALGVNHTISFPS</sequence>
<accession>A0A8T1TS34</accession>
<feature type="compositionally biased region" description="Basic residues" evidence="1">
    <location>
        <begin position="1"/>
        <end position="11"/>
    </location>
</feature>
<evidence type="ECO:0000313" key="3">
    <source>
        <dbReference type="Proteomes" id="UP000688947"/>
    </source>
</evidence>
<feature type="non-terminal residue" evidence="2">
    <location>
        <position position="1"/>
    </location>
</feature>
<reference evidence="2" key="1">
    <citation type="submission" date="2021-01" db="EMBL/GenBank/DDBJ databases">
        <title>Phytophthora aleatoria, a newly-described species from Pinus radiata is distinct from Phytophthora cactorum isolates based on comparative genomics.</title>
        <authorList>
            <person name="Mcdougal R."/>
            <person name="Panda P."/>
            <person name="Williams N."/>
            <person name="Studholme D.J."/>
        </authorList>
    </citation>
    <scope>NUCLEOTIDE SEQUENCE</scope>
    <source>
        <strain evidence="2">NZFS 3830</strain>
    </source>
</reference>
<feature type="compositionally biased region" description="Basic residues" evidence="1">
    <location>
        <begin position="44"/>
        <end position="58"/>
    </location>
</feature>
<organism evidence="2 3">
    <name type="scientific">Phytophthora cactorum</name>
    <dbReference type="NCBI Taxonomy" id="29920"/>
    <lineage>
        <taxon>Eukaryota</taxon>
        <taxon>Sar</taxon>
        <taxon>Stramenopiles</taxon>
        <taxon>Oomycota</taxon>
        <taxon>Peronosporomycetes</taxon>
        <taxon>Peronosporales</taxon>
        <taxon>Peronosporaceae</taxon>
        <taxon>Phytophthora</taxon>
    </lineage>
</organism>
<protein>
    <submittedName>
        <fullName evidence="2">Uncharacterized protein</fullName>
    </submittedName>
</protein>
<name>A0A8T1TS34_9STRA</name>
<dbReference type="AlphaFoldDB" id="A0A8T1TS34"/>
<comment type="caution">
    <text evidence="2">The sequence shown here is derived from an EMBL/GenBank/DDBJ whole genome shotgun (WGS) entry which is preliminary data.</text>
</comment>
<gene>
    <name evidence="2" type="ORF">JG687_00017427</name>
</gene>
<evidence type="ECO:0000256" key="1">
    <source>
        <dbReference type="SAM" id="MobiDB-lite"/>
    </source>
</evidence>
<proteinExistence type="predicted"/>
<dbReference type="EMBL" id="JAENGZ010002023">
    <property type="protein sequence ID" value="KAG6945196.1"/>
    <property type="molecule type" value="Genomic_DNA"/>
</dbReference>
<evidence type="ECO:0000313" key="2">
    <source>
        <dbReference type="EMBL" id="KAG6945196.1"/>
    </source>
</evidence>